<sequence length="222" mass="23964">MSLPTNVTYKDVIPVMNDQSTCFAGHFGSKLPSVQWYGDVEAKPAPGPLRRVQAFINTLDRESGQDRLADPADAAEWLIAAGLLDNGAVPGRADLADLAEVRESLRALVIHNTGGPAPTAVQLDPLRRLAASAPARLIVGDAGAVEVAPVGGSVPDRLLGLLLIVADAQRDGSWVHLKSCANEDCRWAFYDRSRNHGGTWCDMASCGNKLKNREFRARRRSR</sequence>
<protein>
    <submittedName>
        <fullName evidence="2">Conserved protein containing a Zn-ribbon-like motif, possibly RNA-binding</fullName>
    </submittedName>
</protein>
<dbReference type="SUPFAM" id="SSF160904">
    <property type="entry name" value="Jann2411-like"/>
    <property type="match status" value="1"/>
</dbReference>
<evidence type="ECO:0000313" key="3">
    <source>
        <dbReference type="Proteomes" id="UP000199707"/>
    </source>
</evidence>
<feature type="domain" description="Zinc finger CGNR" evidence="1">
    <location>
        <begin position="177"/>
        <end position="219"/>
    </location>
</feature>
<evidence type="ECO:0000259" key="1">
    <source>
        <dbReference type="Pfam" id="PF11706"/>
    </source>
</evidence>
<name>A0A1G4WR84_9MYCO</name>
<dbReference type="EMBL" id="FMUB01000009">
    <property type="protein sequence ID" value="SCX27367.1"/>
    <property type="molecule type" value="Genomic_DNA"/>
</dbReference>
<dbReference type="InterPro" id="IPR010852">
    <property type="entry name" value="ABATE"/>
</dbReference>
<dbReference type="InterPro" id="IPR021005">
    <property type="entry name" value="Znf_CGNR"/>
</dbReference>
<proteinExistence type="predicted"/>
<evidence type="ECO:0000313" key="2">
    <source>
        <dbReference type="EMBL" id="SCX27367.1"/>
    </source>
</evidence>
<dbReference type="Pfam" id="PF07336">
    <property type="entry name" value="ABATE"/>
    <property type="match status" value="1"/>
</dbReference>
<organism evidence="2 3">
    <name type="scientific">Mycolicibacterium fluoranthenivorans</name>
    <dbReference type="NCBI Taxonomy" id="258505"/>
    <lineage>
        <taxon>Bacteria</taxon>
        <taxon>Bacillati</taxon>
        <taxon>Actinomycetota</taxon>
        <taxon>Actinomycetes</taxon>
        <taxon>Mycobacteriales</taxon>
        <taxon>Mycobacteriaceae</taxon>
        <taxon>Mycolicibacterium</taxon>
    </lineage>
</organism>
<dbReference type="PANTHER" id="PTHR35525:SF3">
    <property type="entry name" value="BLL6575 PROTEIN"/>
    <property type="match status" value="1"/>
</dbReference>
<dbReference type="Gene3D" id="1.10.3300.10">
    <property type="entry name" value="Jann2411-like domain"/>
    <property type="match status" value="1"/>
</dbReference>
<reference evidence="3" key="1">
    <citation type="submission" date="2016-10" db="EMBL/GenBank/DDBJ databases">
        <authorList>
            <person name="Varghese N."/>
            <person name="Submissions S."/>
        </authorList>
    </citation>
    <scope>NUCLEOTIDE SEQUENCE [LARGE SCALE GENOMIC DNA]</scope>
    <source>
        <strain evidence="3">UNC267MFSha1.1M11</strain>
    </source>
</reference>
<dbReference type="PANTHER" id="PTHR35525">
    <property type="entry name" value="BLL6575 PROTEIN"/>
    <property type="match status" value="1"/>
</dbReference>
<accession>A0A1G4WR84</accession>
<dbReference type="Pfam" id="PF11706">
    <property type="entry name" value="zf-CGNR"/>
    <property type="match status" value="1"/>
</dbReference>
<dbReference type="AlphaFoldDB" id="A0A1G4WR84"/>
<gene>
    <name evidence="2" type="ORF">SAMN02799620_04292</name>
</gene>
<dbReference type="Proteomes" id="UP000199707">
    <property type="component" value="Unassembled WGS sequence"/>
</dbReference>
<dbReference type="STRING" id="1502745.SAMN02799620_04292"/>
<dbReference type="InterPro" id="IPR023286">
    <property type="entry name" value="ABATE_dom_sf"/>
</dbReference>